<evidence type="ECO:0000256" key="3">
    <source>
        <dbReference type="ARBA" id="ARBA00022692"/>
    </source>
</evidence>
<feature type="transmembrane region" description="Helical" evidence="6">
    <location>
        <begin position="301"/>
        <end position="322"/>
    </location>
</feature>
<dbReference type="PIRSF" id="PIRSF005355">
    <property type="entry name" value="UBIAD1"/>
    <property type="match status" value="1"/>
</dbReference>
<comment type="caution">
    <text evidence="7">The sequence shown here is derived from an EMBL/GenBank/DDBJ whole genome shotgun (WGS) entry which is preliminary data.</text>
</comment>
<evidence type="ECO:0000256" key="4">
    <source>
        <dbReference type="ARBA" id="ARBA00022989"/>
    </source>
</evidence>
<comment type="function">
    <text evidence="6">Involved in the synthesis of phylloquinone (vitamin K1). Catalyzes the transfer of a prenyl chain to 2-carboxy-1,4-naphthoquinone.</text>
</comment>
<organism evidence="7 8">
    <name type="scientific">Phormidesmis priestleyi Ana</name>
    <dbReference type="NCBI Taxonomy" id="1666911"/>
    <lineage>
        <taxon>Bacteria</taxon>
        <taxon>Bacillati</taxon>
        <taxon>Cyanobacteriota</taxon>
        <taxon>Cyanophyceae</taxon>
        <taxon>Leptolyngbyales</taxon>
        <taxon>Leptolyngbyaceae</taxon>
        <taxon>Phormidesmis</taxon>
    </lineage>
</organism>
<feature type="transmembrane region" description="Helical" evidence="6">
    <location>
        <begin position="133"/>
        <end position="149"/>
    </location>
</feature>
<feature type="transmembrane region" description="Helical" evidence="6">
    <location>
        <begin position="243"/>
        <end position="262"/>
    </location>
</feature>
<feature type="transmembrane region" description="Helical" evidence="6">
    <location>
        <begin position="57"/>
        <end position="76"/>
    </location>
</feature>
<keyword evidence="3 6" id="KW-0812">Transmembrane</keyword>
<name>A0A0P7Z0I0_9CYAN</name>
<dbReference type="GO" id="GO:0004659">
    <property type="term" value="F:prenyltransferase activity"/>
    <property type="evidence" value="ECO:0007669"/>
    <property type="project" value="UniProtKB-UniRule"/>
</dbReference>
<keyword evidence="2 6" id="KW-0808">Transferase</keyword>
<evidence type="ECO:0000256" key="5">
    <source>
        <dbReference type="ARBA" id="ARBA00023136"/>
    </source>
</evidence>
<keyword evidence="6" id="KW-1003">Cell membrane</keyword>
<keyword evidence="6" id="KW-0997">Cell inner membrane</keyword>
<evidence type="ECO:0000313" key="7">
    <source>
        <dbReference type="EMBL" id="KPQ37251.1"/>
    </source>
</evidence>
<dbReference type="HAMAP" id="MF_01938">
    <property type="entry name" value="MenA_2"/>
    <property type="match status" value="1"/>
</dbReference>
<dbReference type="InterPro" id="IPR000537">
    <property type="entry name" value="UbiA_prenyltransferase"/>
</dbReference>
<protein>
    <recommendedName>
        <fullName evidence="6">2-carboxy-1,4-naphthoquinone phytyltransferase</fullName>
        <ecNumber evidence="6">2.5.1.130</ecNumber>
    </recommendedName>
    <alternativeName>
        <fullName evidence="6">1,4-dihydroxy-2-naphthoate phytyltransferase</fullName>
        <shortName evidence="6">DHNA phytyltransferase</shortName>
    </alternativeName>
</protein>
<dbReference type="Proteomes" id="UP000050465">
    <property type="component" value="Unassembled WGS sequence"/>
</dbReference>
<dbReference type="GO" id="GO:0005886">
    <property type="term" value="C:plasma membrane"/>
    <property type="evidence" value="ECO:0007669"/>
    <property type="project" value="UniProtKB-SubCell"/>
</dbReference>
<dbReference type="CDD" id="cd13962">
    <property type="entry name" value="PT_UbiA_UBIAD1"/>
    <property type="match status" value="1"/>
</dbReference>
<reference evidence="7 8" key="1">
    <citation type="submission" date="2015-09" db="EMBL/GenBank/DDBJ databases">
        <title>Identification and resolution of microdiversity through metagenomic sequencing of parallel consortia.</title>
        <authorList>
            <person name="Nelson W.C."/>
            <person name="Romine M.F."/>
            <person name="Lindemann S.R."/>
        </authorList>
    </citation>
    <scope>NUCLEOTIDE SEQUENCE [LARGE SCALE GENOMIC DNA]</scope>
    <source>
        <strain evidence="7">Ana</strain>
    </source>
</reference>
<dbReference type="PANTHER" id="PTHR13929">
    <property type="entry name" value="1,4-DIHYDROXY-2-NAPHTHOATE OCTAPRENYLTRANSFERASE"/>
    <property type="match status" value="1"/>
</dbReference>
<comment type="pathway">
    <text evidence="6">Cofactor biosynthesis; phylloquinone biosynthesis.</text>
</comment>
<comment type="catalytic activity">
    <reaction evidence="6">
        <text>2-carboxy-1,4-naphthoquinone + phytyl diphosphate + H(+) = demethylphylloquinone + CO2 + diphosphate</text>
        <dbReference type="Rhea" id="RHEA:47740"/>
        <dbReference type="ChEBI" id="CHEBI:15378"/>
        <dbReference type="ChEBI" id="CHEBI:16526"/>
        <dbReference type="ChEBI" id="CHEBI:31087"/>
        <dbReference type="ChEBI" id="CHEBI:33019"/>
        <dbReference type="ChEBI" id="CHEBI:75434"/>
        <dbReference type="ChEBI" id="CHEBI:87842"/>
        <dbReference type="EC" id="2.5.1.130"/>
    </reaction>
</comment>
<dbReference type="AlphaFoldDB" id="A0A0P7Z0I0"/>
<evidence type="ECO:0000256" key="2">
    <source>
        <dbReference type="ARBA" id="ARBA00022679"/>
    </source>
</evidence>
<evidence type="ECO:0000313" key="8">
    <source>
        <dbReference type="Proteomes" id="UP000050465"/>
    </source>
</evidence>
<gene>
    <name evidence="6 7" type="primary">menA</name>
    <name evidence="7" type="ORF">HLUCCA11_02125</name>
</gene>
<dbReference type="InterPro" id="IPR011937">
    <property type="entry name" value="DHNA_phytyltransferase_MenA"/>
</dbReference>
<comment type="similarity">
    <text evidence="6">Belongs to the MenA family. Type 2 subfamily.</text>
</comment>
<keyword evidence="5 6" id="KW-0472">Membrane</keyword>
<evidence type="ECO:0000256" key="1">
    <source>
        <dbReference type="ARBA" id="ARBA00004141"/>
    </source>
</evidence>
<dbReference type="PANTHER" id="PTHR13929:SF0">
    <property type="entry name" value="UBIA PRENYLTRANSFERASE DOMAIN-CONTAINING PROTEIN 1"/>
    <property type="match status" value="1"/>
</dbReference>
<dbReference type="InterPro" id="IPR026046">
    <property type="entry name" value="UBIAD1"/>
</dbReference>
<dbReference type="GO" id="GO:0042372">
    <property type="term" value="P:phylloquinone biosynthetic process"/>
    <property type="evidence" value="ECO:0007669"/>
    <property type="project" value="UniProtKB-UniRule"/>
</dbReference>
<feature type="transmembrane region" description="Helical" evidence="6">
    <location>
        <begin position="34"/>
        <end position="51"/>
    </location>
</feature>
<dbReference type="STRING" id="1666911.HLUCCA11_02125"/>
<feature type="transmembrane region" description="Helical" evidence="6">
    <location>
        <begin position="193"/>
        <end position="215"/>
    </location>
</feature>
<dbReference type="PATRIC" id="fig|1666911.3.peg.1655"/>
<feature type="transmembrane region" description="Helical" evidence="6">
    <location>
        <begin position="107"/>
        <end position="127"/>
    </location>
</feature>
<dbReference type="NCBIfam" id="TIGR02235">
    <property type="entry name" value="menA_cyano-plnt"/>
    <property type="match status" value="1"/>
</dbReference>
<evidence type="ECO:0000256" key="6">
    <source>
        <dbReference type="HAMAP-Rule" id="MF_01938"/>
    </source>
</evidence>
<dbReference type="Pfam" id="PF01040">
    <property type="entry name" value="UbiA"/>
    <property type="match status" value="1"/>
</dbReference>
<dbReference type="UniPathway" id="UPA00995"/>
<dbReference type="GO" id="GO:0009234">
    <property type="term" value="P:menaquinone biosynthetic process"/>
    <property type="evidence" value="ECO:0007669"/>
    <property type="project" value="TreeGrafter"/>
</dbReference>
<proteinExistence type="inferred from homology"/>
<feature type="transmembrane region" description="Helical" evidence="6">
    <location>
        <begin position="161"/>
        <end position="181"/>
    </location>
</feature>
<comment type="subcellular location">
    <subcellularLocation>
        <location evidence="6">Cell inner membrane</location>
        <topology evidence="6">Multi-pass membrane protein</topology>
    </subcellularLocation>
    <subcellularLocation>
        <location evidence="1">Membrane</location>
        <topology evidence="1">Multi-pass membrane protein</topology>
    </subcellularLocation>
</comment>
<dbReference type="EC" id="2.5.1.130" evidence="6"/>
<sequence>MTIQTASQPAGQPVNPLADSAADRSQLWMAAIKPPMYCVAIMPICVGSVVAFVQTGIFYWGIFVTFAFSAVLLLVWENLSNDVFDATTGIDKNKHHSLVNLTRNRRLIFWLSNLALGLGVAGIVAIALWQKDVTVLAMVLACCLLGYLYQGPPFRLGYQGLGEILCFFSFGPLAVGAAYYAQTQVWEEFAWSWLNPLLPAATIIGITTTLVLFCSHFHQVADDLKAGKRSPIVRLGTRRSAQLLPWACGGIGMIWAIATWQGGLPLSAALLWGSAPPAFKLCRHVLTFHAQPLRVSNAKFLAIHFHFWSGLLLVSGLLISTVG</sequence>
<accession>A0A0P7Z0I0</accession>
<dbReference type="EMBL" id="LJZR01000002">
    <property type="protein sequence ID" value="KPQ37251.1"/>
    <property type="molecule type" value="Genomic_DNA"/>
</dbReference>
<keyword evidence="4 6" id="KW-1133">Transmembrane helix</keyword>